<reference evidence="1" key="1">
    <citation type="submission" date="2018-02" db="EMBL/GenBank/DDBJ databases">
        <title>Rhizophora mucronata_Transcriptome.</title>
        <authorList>
            <person name="Meera S.P."/>
            <person name="Sreeshan A."/>
            <person name="Augustine A."/>
        </authorList>
    </citation>
    <scope>NUCLEOTIDE SEQUENCE</scope>
    <source>
        <tissue evidence="1">Leaf</tissue>
    </source>
</reference>
<name>A0A2P2N9B8_RHIMU</name>
<evidence type="ECO:0000313" key="1">
    <source>
        <dbReference type="EMBL" id="MBX39062.1"/>
    </source>
</evidence>
<accession>A0A2P2N9B8</accession>
<dbReference type="AlphaFoldDB" id="A0A2P2N9B8"/>
<organism evidence="1">
    <name type="scientific">Rhizophora mucronata</name>
    <name type="common">Asiatic mangrove</name>
    <dbReference type="NCBI Taxonomy" id="61149"/>
    <lineage>
        <taxon>Eukaryota</taxon>
        <taxon>Viridiplantae</taxon>
        <taxon>Streptophyta</taxon>
        <taxon>Embryophyta</taxon>
        <taxon>Tracheophyta</taxon>
        <taxon>Spermatophyta</taxon>
        <taxon>Magnoliopsida</taxon>
        <taxon>eudicotyledons</taxon>
        <taxon>Gunneridae</taxon>
        <taxon>Pentapetalae</taxon>
        <taxon>rosids</taxon>
        <taxon>fabids</taxon>
        <taxon>Malpighiales</taxon>
        <taxon>Rhizophoraceae</taxon>
        <taxon>Rhizophora</taxon>
    </lineage>
</organism>
<sequence>MANCPVTLNMEKEIKF</sequence>
<protein>
    <submittedName>
        <fullName evidence="1">Uncharacterized protein</fullName>
    </submittedName>
</protein>
<proteinExistence type="predicted"/>
<dbReference type="EMBL" id="GGEC01058578">
    <property type="protein sequence ID" value="MBX39062.1"/>
    <property type="molecule type" value="Transcribed_RNA"/>
</dbReference>